<evidence type="ECO:0000313" key="3">
    <source>
        <dbReference type="Proteomes" id="UP000002255"/>
    </source>
</evidence>
<dbReference type="Proteomes" id="UP000002255">
    <property type="component" value="Chromosome"/>
</dbReference>
<evidence type="ECO:0000256" key="1">
    <source>
        <dbReference type="SAM" id="SignalP"/>
    </source>
</evidence>
<reference evidence="3" key="1">
    <citation type="submission" date="2009-11" db="EMBL/GenBank/DDBJ databases">
        <title>The complete chromosome of Xylanimonas cellulosilytica DSM 15894.</title>
        <authorList>
            <consortium name="US DOE Joint Genome Institute (JGI-PGF)"/>
            <person name="Lucas S."/>
            <person name="Copeland A."/>
            <person name="Lapidus A."/>
            <person name="Glavina del Rio T."/>
            <person name="Dalin E."/>
            <person name="Tice H."/>
            <person name="Bruce D."/>
            <person name="Goodwin L."/>
            <person name="Pitluck S."/>
            <person name="Kyrpides N."/>
            <person name="Mavromatis K."/>
            <person name="Ivanova N."/>
            <person name="Mikhailova N."/>
            <person name="Foster B."/>
            <person name="Clum A."/>
            <person name="Brettin T."/>
            <person name="Detter J.C."/>
            <person name="Han C."/>
            <person name="Larimer F."/>
            <person name="Land M."/>
            <person name="Hauser L."/>
            <person name="Markowitz V."/>
            <person name="Cheng J.F."/>
            <person name="Hugenholtz P."/>
            <person name="Woyke T."/>
            <person name="Wu D."/>
            <person name="Gehrich-Schroeter G."/>
            <person name="Schneider S."/>
            <person name="Pukall S.R."/>
            <person name="Klenk H.P."/>
            <person name="Eisen J.A."/>
        </authorList>
    </citation>
    <scope>NUCLEOTIDE SEQUENCE [LARGE SCALE GENOMIC DNA]</scope>
    <source>
        <strain evidence="3">DSM 15894 / CECT 5975 / LMG 20990 / XIL07</strain>
    </source>
</reference>
<gene>
    <name evidence="2" type="ordered locus">Xcel_1592</name>
</gene>
<dbReference type="KEGG" id="xce:Xcel_1592"/>
<name>D1BSC7_XYLCX</name>
<keyword evidence="3" id="KW-1185">Reference proteome</keyword>
<feature type="chain" id="PRO_5003020763" evidence="1">
    <location>
        <begin position="25"/>
        <end position="181"/>
    </location>
</feature>
<dbReference type="eggNOG" id="ENOG502ZSHZ">
    <property type="taxonomic scope" value="Bacteria"/>
</dbReference>
<accession>D1BSC7</accession>
<keyword evidence="1" id="KW-0732">Signal</keyword>
<dbReference type="AlphaFoldDB" id="D1BSC7"/>
<organism evidence="2 3">
    <name type="scientific">Xylanimonas cellulosilytica (strain DSM 15894 / JCM 12276 / CECT 5975 / KCTC 9989 / LMG 20990 / NBRC 107835 / XIL07)</name>
    <dbReference type="NCBI Taxonomy" id="446471"/>
    <lineage>
        <taxon>Bacteria</taxon>
        <taxon>Bacillati</taxon>
        <taxon>Actinomycetota</taxon>
        <taxon>Actinomycetes</taxon>
        <taxon>Micrococcales</taxon>
        <taxon>Promicromonosporaceae</taxon>
        <taxon>Xylanimonas</taxon>
    </lineage>
</organism>
<proteinExistence type="predicted"/>
<dbReference type="HOGENOM" id="CLU_1488479_0_0_11"/>
<sequence>MKRTLSVAVVALALLAIPVGVANAVTAPDGTDSNPVMSATRGSAEVRTVLEDLAETQSAEQVAAIYDSGVPAEFLWDPEANEFLAAVEIAPTISTFAITALGPGCATGSVCMRNSSNLHYGYIGTGTLSGTWNSINYMYAGNLTTRFTYKNGTGTQTVELKAGVSATLSGTDMVTVTRLAR</sequence>
<dbReference type="EMBL" id="CP001821">
    <property type="protein sequence ID" value="ACZ30619.1"/>
    <property type="molecule type" value="Genomic_DNA"/>
</dbReference>
<reference evidence="2 3" key="2">
    <citation type="journal article" date="2010" name="Stand. Genomic Sci.">
        <title>Complete genome sequence of Xylanimonas cellulosilytica type strain (XIL07).</title>
        <authorList>
            <person name="Foster B."/>
            <person name="Pukall R."/>
            <person name="Abt B."/>
            <person name="Nolan M."/>
            <person name="Glavina Del Rio T."/>
            <person name="Chen F."/>
            <person name="Lucas S."/>
            <person name="Tice H."/>
            <person name="Pitluck S."/>
            <person name="Cheng J.-F."/>
            <person name="Chertkov O."/>
            <person name="Brettin T."/>
            <person name="Han C."/>
            <person name="Detter J.C."/>
            <person name="Bruce D."/>
            <person name="Goodwin L."/>
            <person name="Ivanova N."/>
            <person name="Mavromatis K."/>
            <person name="Pati A."/>
            <person name="Mikhailova N."/>
            <person name="Chen A."/>
            <person name="Palaniappan K."/>
            <person name="Land M."/>
            <person name="Hauser L."/>
            <person name="Chang Y.-J."/>
            <person name="Jeffries C.D."/>
            <person name="Chain P."/>
            <person name="Rohde M."/>
            <person name="Goeker M."/>
            <person name="Bristow J."/>
            <person name="Eisen J.A."/>
            <person name="Markowitz V."/>
            <person name="Hugenholtz P."/>
            <person name="Kyrpides N.C."/>
            <person name="Klenk H.-P."/>
            <person name="Lapidus A."/>
        </authorList>
    </citation>
    <scope>NUCLEOTIDE SEQUENCE [LARGE SCALE GENOMIC DNA]</scope>
    <source>
        <strain evidence="3">DSM 15894 / CECT 5975 / LMG 20990 / XIL07</strain>
    </source>
</reference>
<feature type="signal peptide" evidence="1">
    <location>
        <begin position="1"/>
        <end position="24"/>
    </location>
</feature>
<evidence type="ECO:0000313" key="2">
    <source>
        <dbReference type="EMBL" id="ACZ30619.1"/>
    </source>
</evidence>
<protein>
    <submittedName>
        <fullName evidence="2">Uncharacterized protein</fullName>
    </submittedName>
</protein>